<dbReference type="NCBIfam" id="TIGR02167">
    <property type="entry name" value="Liste_lipo_26"/>
    <property type="match status" value="2"/>
</dbReference>
<reference evidence="1" key="1">
    <citation type="submission" date="2021-02" db="EMBL/GenBank/DDBJ databases">
        <authorList>
            <person name="Dougan E. K."/>
            <person name="Rhodes N."/>
            <person name="Thang M."/>
            <person name="Chan C."/>
        </authorList>
    </citation>
    <scope>NUCLEOTIDE SEQUENCE</scope>
</reference>
<comment type="caution">
    <text evidence="1">The sequence shown here is derived from an EMBL/GenBank/DDBJ whole genome shotgun (WGS) entry which is preliminary data.</text>
</comment>
<evidence type="ECO:0000313" key="1">
    <source>
        <dbReference type="EMBL" id="CAE7234743.1"/>
    </source>
</evidence>
<dbReference type="InterPro" id="IPR005046">
    <property type="entry name" value="DUF285"/>
</dbReference>
<dbReference type="OrthoDB" id="416964at2759"/>
<proteinExistence type="predicted"/>
<dbReference type="EMBL" id="CAJNJA010008276">
    <property type="protein sequence ID" value="CAE7234743.1"/>
    <property type="molecule type" value="Genomic_DNA"/>
</dbReference>
<evidence type="ECO:0000313" key="2">
    <source>
        <dbReference type="Proteomes" id="UP000601435"/>
    </source>
</evidence>
<dbReference type="Pfam" id="PF03382">
    <property type="entry name" value="DUF285"/>
    <property type="match status" value="1"/>
</dbReference>
<keyword evidence="2" id="KW-1185">Reference proteome</keyword>
<dbReference type="InterPro" id="IPR011889">
    <property type="entry name" value="Liste_lipo_26"/>
</dbReference>
<name>A0A812KXG2_9DINO</name>
<gene>
    <name evidence="1" type="ORF">SNEC2469_LOCUS3852</name>
</gene>
<organism evidence="1 2">
    <name type="scientific">Symbiodinium necroappetens</name>
    <dbReference type="NCBI Taxonomy" id="1628268"/>
    <lineage>
        <taxon>Eukaryota</taxon>
        <taxon>Sar</taxon>
        <taxon>Alveolata</taxon>
        <taxon>Dinophyceae</taxon>
        <taxon>Suessiales</taxon>
        <taxon>Symbiodiniaceae</taxon>
        <taxon>Symbiodinium</taxon>
    </lineage>
</organism>
<dbReference type="AlphaFoldDB" id="A0A812KXG2"/>
<sequence length="926" mass="103043">MILFLLCFVPVGALRPFSTRSELRAAYVKWADGRRDELAATYGEIGRWNVSAVTSMRGLFQDCWYFKEDIRSWNTSAVTDMGYMFSRAEAFNHPTGSWDTSAVTDMGHMFDGAEAFNQPIGSWDTSAVTDMGHMFDGALAFNQPIVCWETSAVTYMRYMFNCARSFNQPIGSWDASAVTDMGFMFYLADTFNQPIGSWNTSAVTDMGHMFDGAEDMCNVLLAKDREGQGLCGLTVMICSRSSGVRTATRIDFICLSRRHADARSRQTLTETRAPHDSHREGTYHRPVVASIPGTPRRHAQVKPTKEFAKMRAALRLEVLRPHTASSFSATTLRQAVRQASNMQEAIQALNAQAYTIAKNQVVDSGAVAKLSHDTRWRSFADQMWGHYYSMKRAREATLANMFRTWYHETRFQAMSKLARQHAQRRKRELLQDFLGGAHEAYLRDEYYDKLFHDDSFRPEPMQVVTGVLTEKAQKENSTFYRPYPVFAYLPDRSTADCLLQIFGHIREAQGLKVSAEKSAALITMSGGANTRLYFACVWPMATYGVLEAGITAQGARSLHGMTMRHLRIIARSPVHITHEDNERFSLGSTERATCPLRFDPDKLDEQGGLIHDSDIIQLMEQAQIITTVFTSTSISINSSIASIIVLFESKTPPSMVSFKQRLGKVTLVLMTGLVWLIPIEDVESNDIILFDVFESAETFMMAETLPAGTTISWADDDESTLMWLRAADILREHAPEAYKCWVGLGLDNCEGAQSKGLQSSLRGLADQKHCTTILCQEARKTVWVAGLMSFLLAAAILGRLSKMTCHGLLCQPAPPLKAAAQPNAQVSMLPKVAEAPTHLAQCPDKRIKAYKASPMPSATGSSCLELVGDMAMTTCHTRNIRTLFQRVHLLSGLSSLSPAQCVITGKAVFSWTASEAYISLAGELLL</sequence>
<protein>
    <submittedName>
        <fullName evidence="1">Uncharacterized protein</fullName>
    </submittedName>
</protein>
<accession>A0A812KXG2</accession>
<dbReference type="Proteomes" id="UP000601435">
    <property type="component" value="Unassembled WGS sequence"/>
</dbReference>